<feature type="domain" description="HPr" evidence="5">
    <location>
        <begin position="1"/>
        <end position="91"/>
    </location>
</feature>
<protein>
    <submittedName>
        <fullName evidence="6">Unannotated protein</fullName>
    </submittedName>
</protein>
<dbReference type="PROSITE" id="PS00369">
    <property type="entry name" value="PTS_HPR_HIS"/>
    <property type="match status" value="1"/>
</dbReference>
<dbReference type="EMBL" id="CAEZTN010000027">
    <property type="protein sequence ID" value="CAB4573552.1"/>
    <property type="molecule type" value="Genomic_DNA"/>
</dbReference>
<dbReference type="AlphaFoldDB" id="A0A6J6EAT7"/>
<organism evidence="6">
    <name type="scientific">freshwater metagenome</name>
    <dbReference type="NCBI Taxonomy" id="449393"/>
    <lineage>
        <taxon>unclassified sequences</taxon>
        <taxon>metagenomes</taxon>
        <taxon>ecological metagenomes</taxon>
    </lineage>
</organism>
<sequence length="91" mass="9452">MKEFRSVVAAAVGLHARPAALFASTAKGSGNTVRLAKIVDGTPTTPVDGASVLRVMTLGVKCGDEVLVTVEGESEEETSAKLQEIVESNDH</sequence>
<proteinExistence type="predicted"/>
<accession>A0A6J6EAT7</accession>
<name>A0A6J6EAT7_9ZZZZ</name>
<feature type="region of interest" description="Disordered" evidence="4">
    <location>
        <begin position="72"/>
        <end position="91"/>
    </location>
</feature>
<dbReference type="SUPFAM" id="SSF55594">
    <property type="entry name" value="HPr-like"/>
    <property type="match status" value="1"/>
</dbReference>
<evidence type="ECO:0000256" key="4">
    <source>
        <dbReference type="SAM" id="MobiDB-lite"/>
    </source>
</evidence>
<comment type="subcellular location">
    <subcellularLocation>
        <location evidence="1">Cytoplasm</location>
    </subcellularLocation>
</comment>
<dbReference type="Gene3D" id="3.30.1340.10">
    <property type="entry name" value="HPr-like"/>
    <property type="match status" value="1"/>
</dbReference>
<evidence type="ECO:0000313" key="6">
    <source>
        <dbReference type="EMBL" id="CAB4573552.1"/>
    </source>
</evidence>
<keyword evidence="3" id="KW-0598">Phosphotransferase system</keyword>
<dbReference type="PROSITE" id="PS51350">
    <property type="entry name" value="PTS_HPR_DOM"/>
    <property type="match status" value="1"/>
</dbReference>
<dbReference type="InterPro" id="IPR001020">
    <property type="entry name" value="PTS_HPr_His_P_site"/>
</dbReference>
<dbReference type="GO" id="GO:0009401">
    <property type="term" value="P:phosphoenolpyruvate-dependent sugar phosphotransferase system"/>
    <property type="evidence" value="ECO:0007669"/>
    <property type="project" value="UniProtKB-KW"/>
</dbReference>
<dbReference type="CDD" id="cd00367">
    <property type="entry name" value="PTS-HPr_like"/>
    <property type="match status" value="1"/>
</dbReference>
<dbReference type="PRINTS" id="PR00107">
    <property type="entry name" value="PHOSPHOCPHPR"/>
</dbReference>
<reference evidence="6" key="1">
    <citation type="submission" date="2020-05" db="EMBL/GenBank/DDBJ databases">
        <authorList>
            <person name="Chiriac C."/>
            <person name="Salcher M."/>
            <person name="Ghai R."/>
            <person name="Kavagutti S V."/>
        </authorList>
    </citation>
    <scope>NUCLEOTIDE SEQUENCE</scope>
</reference>
<dbReference type="GO" id="GO:0005737">
    <property type="term" value="C:cytoplasm"/>
    <property type="evidence" value="ECO:0007669"/>
    <property type="project" value="UniProtKB-SubCell"/>
</dbReference>
<dbReference type="InterPro" id="IPR050399">
    <property type="entry name" value="HPr"/>
</dbReference>
<dbReference type="PANTHER" id="PTHR33705:SF2">
    <property type="entry name" value="PHOSPHOCARRIER PROTEIN NPR"/>
    <property type="match status" value="1"/>
</dbReference>
<dbReference type="NCBIfam" id="TIGR01003">
    <property type="entry name" value="PTS_HPr_family"/>
    <property type="match status" value="1"/>
</dbReference>
<keyword evidence="2" id="KW-0963">Cytoplasm</keyword>
<evidence type="ECO:0000256" key="1">
    <source>
        <dbReference type="ARBA" id="ARBA00004496"/>
    </source>
</evidence>
<evidence type="ECO:0000259" key="5">
    <source>
        <dbReference type="PROSITE" id="PS51350"/>
    </source>
</evidence>
<dbReference type="InterPro" id="IPR035895">
    <property type="entry name" value="HPr-like_sf"/>
</dbReference>
<evidence type="ECO:0000256" key="3">
    <source>
        <dbReference type="ARBA" id="ARBA00022683"/>
    </source>
</evidence>
<gene>
    <name evidence="6" type="ORF">UFOPK1689_00837</name>
</gene>
<dbReference type="InterPro" id="IPR000032">
    <property type="entry name" value="HPr-like"/>
</dbReference>
<dbReference type="PANTHER" id="PTHR33705">
    <property type="entry name" value="PHOSPHOCARRIER PROTEIN HPR"/>
    <property type="match status" value="1"/>
</dbReference>
<dbReference type="Pfam" id="PF00381">
    <property type="entry name" value="PTS-HPr"/>
    <property type="match status" value="1"/>
</dbReference>
<evidence type="ECO:0000256" key="2">
    <source>
        <dbReference type="ARBA" id="ARBA00022490"/>
    </source>
</evidence>